<dbReference type="Gene3D" id="3.30.420.10">
    <property type="entry name" value="Ribonuclease H-like superfamily/Ribonuclease H"/>
    <property type="match status" value="1"/>
</dbReference>
<name>A0A1G7E4Q9_9PROT</name>
<proteinExistence type="predicted"/>
<dbReference type="EMBL" id="FMZX01000061">
    <property type="protein sequence ID" value="SDE58612.1"/>
    <property type="molecule type" value="Genomic_DNA"/>
</dbReference>
<dbReference type="PANTHER" id="PTHR30347:SF1">
    <property type="entry name" value="MECHANOSENSITIVE CHANNEL MSCK"/>
    <property type="match status" value="1"/>
</dbReference>
<dbReference type="InterPro" id="IPR052702">
    <property type="entry name" value="MscS-like_channel"/>
</dbReference>
<sequence length="269" mass="30438">MPTATVAKVLALTCSEPRGQATHWTGRAMAQASGISLRSVQRIWDAHRLQPHRLRTFKRSNDPAFAEKVEDIVGLYMDPPMHTVVLSIDEKSQIQALDRTQPGLPLKPGKCGTMTHDYKRNGVTTLFAALNVQDGTVLGRCMSQHRHQEFVRFLNAVERAVPAGKLIHAIADNYATHKHPRVRAWLERHPRWVFHFTPTSASWINAVEGFFSALSRRRLRRGVFQSVADLEQAIARYIREHNATSSPFVWTKPANRILAKLARMPEPSE</sequence>
<keyword evidence="2" id="KW-0378">Hydrolase</keyword>
<dbReference type="Pfam" id="PF13358">
    <property type="entry name" value="DDE_3"/>
    <property type="match status" value="1"/>
</dbReference>
<dbReference type="Proteomes" id="UP000198925">
    <property type="component" value="Unassembled WGS sequence"/>
</dbReference>
<feature type="domain" description="Tc1-like transposase DDE" evidence="1">
    <location>
        <begin position="85"/>
        <end position="230"/>
    </location>
</feature>
<evidence type="ECO:0000313" key="2">
    <source>
        <dbReference type="EMBL" id="SDE58612.1"/>
    </source>
</evidence>
<dbReference type="GO" id="GO:0003676">
    <property type="term" value="F:nucleic acid binding"/>
    <property type="evidence" value="ECO:0007669"/>
    <property type="project" value="InterPro"/>
</dbReference>
<keyword evidence="2" id="KW-0540">Nuclease</keyword>
<keyword evidence="3" id="KW-1185">Reference proteome</keyword>
<evidence type="ECO:0000313" key="3">
    <source>
        <dbReference type="Proteomes" id="UP000198925"/>
    </source>
</evidence>
<protein>
    <submittedName>
        <fullName evidence="2">DDE superfamily endonuclease</fullName>
    </submittedName>
</protein>
<evidence type="ECO:0000259" key="1">
    <source>
        <dbReference type="Pfam" id="PF13358"/>
    </source>
</evidence>
<reference evidence="2 3" key="1">
    <citation type="submission" date="2016-10" db="EMBL/GenBank/DDBJ databases">
        <authorList>
            <person name="de Groot N.N."/>
        </authorList>
    </citation>
    <scope>NUCLEOTIDE SEQUENCE [LARGE SCALE GENOMIC DNA]</scope>
    <source>
        <strain evidence="2 3">CPCC 100156</strain>
    </source>
</reference>
<dbReference type="InterPro" id="IPR038717">
    <property type="entry name" value="Tc1-like_DDE_dom"/>
</dbReference>
<gene>
    <name evidence="2" type="ORF">SAMN04487779_10617</name>
</gene>
<dbReference type="InterPro" id="IPR036397">
    <property type="entry name" value="RNaseH_sf"/>
</dbReference>
<dbReference type="NCBIfam" id="NF033545">
    <property type="entry name" value="transpos_IS630"/>
    <property type="match status" value="1"/>
</dbReference>
<dbReference type="GO" id="GO:0004519">
    <property type="term" value="F:endonuclease activity"/>
    <property type="evidence" value="ECO:0007669"/>
    <property type="project" value="UniProtKB-KW"/>
</dbReference>
<organism evidence="2 3">
    <name type="scientific">Belnapia rosea</name>
    <dbReference type="NCBI Taxonomy" id="938405"/>
    <lineage>
        <taxon>Bacteria</taxon>
        <taxon>Pseudomonadati</taxon>
        <taxon>Pseudomonadota</taxon>
        <taxon>Alphaproteobacteria</taxon>
        <taxon>Acetobacterales</taxon>
        <taxon>Roseomonadaceae</taxon>
        <taxon>Belnapia</taxon>
    </lineage>
</organism>
<accession>A0A1G7E4Q9</accession>
<dbReference type="PANTHER" id="PTHR30347">
    <property type="entry name" value="POTASSIUM CHANNEL RELATED"/>
    <property type="match status" value="1"/>
</dbReference>
<dbReference type="InterPro" id="IPR047655">
    <property type="entry name" value="Transpos_IS630-like"/>
</dbReference>
<dbReference type="AlphaFoldDB" id="A0A1G7E4Q9"/>
<keyword evidence="2" id="KW-0255">Endonuclease</keyword>